<keyword evidence="5 9" id="KW-0812">Transmembrane</keyword>
<comment type="subcellular location">
    <subcellularLocation>
        <location evidence="1 9">Cell membrane</location>
        <topology evidence="1 9">Multi-pass membrane protein</topology>
    </subcellularLocation>
</comment>
<feature type="transmembrane region" description="Helical" evidence="9">
    <location>
        <begin position="129"/>
        <end position="151"/>
    </location>
</feature>
<gene>
    <name evidence="11" type="ORF">DFR70_12146</name>
</gene>
<evidence type="ECO:0000256" key="7">
    <source>
        <dbReference type="ARBA" id="ARBA00023136"/>
    </source>
</evidence>
<dbReference type="GO" id="GO:0046677">
    <property type="term" value="P:response to antibiotic"/>
    <property type="evidence" value="ECO:0007669"/>
    <property type="project" value="UniProtKB-KW"/>
</dbReference>
<evidence type="ECO:0000313" key="12">
    <source>
        <dbReference type="Proteomes" id="UP000247569"/>
    </source>
</evidence>
<protein>
    <recommendedName>
        <fullName evidence="9">Transport permease protein</fullName>
    </recommendedName>
</protein>
<dbReference type="PROSITE" id="PS51012">
    <property type="entry name" value="ABC_TM2"/>
    <property type="match status" value="1"/>
</dbReference>
<feature type="transmembrane region" description="Helical" evidence="9">
    <location>
        <begin position="163"/>
        <end position="184"/>
    </location>
</feature>
<feature type="transmembrane region" description="Helical" evidence="9">
    <location>
        <begin position="21"/>
        <end position="41"/>
    </location>
</feature>
<keyword evidence="3 9" id="KW-0813">Transport</keyword>
<dbReference type="OrthoDB" id="4568487at2"/>
<dbReference type="GO" id="GO:0140359">
    <property type="term" value="F:ABC-type transporter activity"/>
    <property type="evidence" value="ECO:0007669"/>
    <property type="project" value="InterPro"/>
</dbReference>
<dbReference type="InterPro" id="IPR047817">
    <property type="entry name" value="ABC2_TM_bact-type"/>
</dbReference>
<dbReference type="Pfam" id="PF01061">
    <property type="entry name" value="ABC2_membrane"/>
    <property type="match status" value="1"/>
</dbReference>
<organism evidence="11 12">
    <name type="scientific">Nocardia tenerifensis</name>
    <dbReference type="NCBI Taxonomy" id="228006"/>
    <lineage>
        <taxon>Bacteria</taxon>
        <taxon>Bacillati</taxon>
        <taxon>Actinomycetota</taxon>
        <taxon>Actinomycetes</taxon>
        <taxon>Mycobacteriales</taxon>
        <taxon>Nocardiaceae</taxon>
        <taxon>Nocardia</taxon>
    </lineage>
</organism>
<evidence type="ECO:0000256" key="1">
    <source>
        <dbReference type="ARBA" id="ARBA00004651"/>
    </source>
</evidence>
<keyword evidence="8" id="KW-0046">Antibiotic resistance</keyword>
<comment type="similarity">
    <text evidence="2 9">Belongs to the ABC-2 integral membrane protein family.</text>
</comment>
<feature type="transmembrane region" description="Helical" evidence="9">
    <location>
        <begin position="221"/>
        <end position="240"/>
    </location>
</feature>
<dbReference type="InterPro" id="IPR013525">
    <property type="entry name" value="ABC2_TM"/>
</dbReference>
<evidence type="ECO:0000313" key="11">
    <source>
        <dbReference type="EMBL" id="PXX55577.1"/>
    </source>
</evidence>
<keyword evidence="4 9" id="KW-1003">Cell membrane</keyword>
<dbReference type="PIRSF" id="PIRSF006648">
    <property type="entry name" value="DrrB"/>
    <property type="match status" value="1"/>
</dbReference>
<feature type="domain" description="ABC transmembrane type-2" evidence="10">
    <location>
        <begin position="20"/>
        <end position="242"/>
    </location>
</feature>
<keyword evidence="6 9" id="KW-1133">Transmembrane helix</keyword>
<evidence type="ECO:0000256" key="2">
    <source>
        <dbReference type="ARBA" id="ARBA00007783"/>
    </source>
</evidence>
<accession>A0A318JQB0</accession>
<evidence type="ECO:0000259" key="10">
    <source>
        <dbReference type="PROSITE" id="PS51012"/>
    </source>
</evidence>
<keyword evidence="12" id="KW-1185">Reference proteome</keyword>
<dbReference type="RefSeq" id="WP_040742319.1">
    <property type="nucleotide sequence ID" value="NZ_QJKF01000021.1"/>
</dbReference>
<evidence type="ECO:0000256" key="9">
    <source>
        <dbReference type="RuleBase" id="RU361157"/>
    </source>
</evidence>
<dbReference type="GO" id="GO:0043190">
    <property type="term" value="C:ATP-binding cassette (ABC) transporter complex"/>
    <property type="evidence" value="ECO:0007669"/>
    <property type="project" value="InterPro"/>
</dbReference>
<evidence type="ECO:0000256" key="8">
    <source>
        <dbReference type="ARBA" id="ARBA00023251"/>
    </source>
</evidence>
<dbReference type="InterPro" id="IPR051449">
    <property type="entry name" value="ABC-2_transporter_component"/>
</dbReference>
<evidence type="ECO:0000256" key="5">
    <source>
        <dbReference type="ARBA" id="ARBA00022692"/>
    </source>
</evidence>
<dbReference type="AlphaFoldDB" id="A0A318JQB0"/>
<comment type="caution">
    <text evidence="11">The sequence shown here is derived from an EMBL/GenBank/DDBJ whole genome shotgun (WGS) entry which is preliminary data.</text>
</comment>
<proteinExistence type="inferred from homology"/>
<reference evidence="11 12" key="1">
    <citation type="submission" date="2018-05" db="EMBL/GenBank/DDBJ databases">
        <title>Genomic Encyclopedia of Type Strains, Phase IV (KMG-IV): sequencing the most valuable type-strain genomes for metagenomic binning, comparative biology and taxonomic classification.</title>
        <authorList>
            <person name="Goeker M."/>
        </authorList>
    </citation>
    <scope>NUCLEOTIDE SEQUENCE [LARGE SCALE GENOMIC DNA]</scope>
    <source>
        <strain evidence="11 12">DSM 44704</strain>
    </source>
</reference>
<dbReference type="Proteomes" id="UP000247569">
    <property type="component" value="Unassembled WGS sequence"/>
</dbReference>
<sequence length="250" mass="26539">MTITCAFVRKELSTWRQDPTLFVFLFAAPLLMQGLLSEAFSGLTGGAGANQTVPGFTIMFGFYVMMFMGTAHYREHASGAWNLVKTSGLSKGVMAIQLAIPYFLLSAAQMALLIGTGRVLFGGTINGSLLALTVLILIIAWTAIALGLVLIALTRNVSAMQNLCQLVVLGMGAVGGAVVPVRLLPAWNRPLAPLTPQYWAVDGMKRVLAEHGGLASVAPNLAVLTGWACALSIVATFTFDPGSRRRVAIR</sequence>
<dbReference type="PANTHER" id="PTHR30294">
    <property type="entry name" value="MEMBRANE COMPONENT OF ABC TRANSPORTER YHHJ-RELATED"/>
    <property type="match status" value="1"/>
</dbReference>
<evidence type="ECO:0000256" key="4">
    <source>
        <dbReference type="ARBA" id="ARBA00022475"/>
    </source>
</evidence>
<name>A0A318JQB0_9NOCA</name>
<dbReference type="PRINTS" id="PR00164">
    <property type="entry name" value="ABC2TRNSPORT"/>
</dbReference>
<dbReference type="PANTHER" id="PTHR30294:SF38">
    <property type="entry name" value="TRANSPORT PERMEASE PROTEIN"/>
    <property type="match status" value="1"/>
</dbReference>
<feature type="transmembrane region" description="Helical" evidence="9">
    <location>
        <begin position="94"/>
        <end position="117"/>
    </location>
</feature>
<evidence type="ECO:0000256" key="3">
    <source>
        <dbReference type="ARBA" id="ARBA00022448"/>
    </source>
</evidence>
<keyword evidence="7 9" id="KW-0472">Membrane</keyword>
<dbReference type="EMBL" id="QJKF01000021">
    <property type="protein sequence ID" value="PXX55577.1"/>
    <property type="molecule type" value="Genomic_DNA"/>
</dbReference>
<feature type="transmembrane region" description="Helical" evidence="9">
    <location>
        <begin position="53"/>
        <end position="73"/>
    </location>
</feature>
<evidence type="ECO:0000256" key="6">
    <source>
        <dbReference type="ARBA" id="ARBA00022989"/>
    </source>
</evidence>
<dbReference type="InterPro" id="IPR000412">
    <property type="entry name" value="ABC_2_transport"/>
</dbReference>